<dbReference type="InterPro" id="IPR004408">
    <property type="entry name" value="Biotin_CoA_COase_ligase"/>
</dbReference>
<dbReference type="GO" id="GO:0005737">
    <property type="term" value="C:cytoplasm"/>
    <property type="evidence" value="ECO:0007669"/>
    <property type="project" value="TreeGrafter"/>
</dbReference>
<dbReference type="PANTHER" id="PTHR12835:SF5">
    <property type="entry name" value="BIOTIN--PROTEIN LIGASE"/>
    <property type="match status" value="1"/>
</dbReference>
<dbReference type="RefSeq" id="WP_135010284.1">
    <property type="nucleotide sequence ID" value="NZ_JAYEXM010000003.1"/>
</dbReference>
<dbReference type="InterPro" id="IPR045864">
    <property type="entry name" value="aa-tRNA-synth_II/BPL/LPL"/>
</dbReference>
<dbReference type="NCBIfam" id="TIGR00121">
    <property type="entry name" value="birA_ligase"/>
    <property type="match status" value="1"/>
</dbReference>
<keyword evidence="1 5" id="KW-0436">Ligase</keyword>
<protein>
    <recommendedName>
        <fullName evidence="3">biotin--[biotin carboxyl-carrier protein] ligase</fullName>
        <ecNumber evidence="3">6.3.4.15</ecNumber>
    </recommendedName>
</protein>
<evidence type="ECO:0000256" key="3">
    <source>
        <dbReference type="ARBA" id="ARBA00024227"/>
    </source>
</evidence>
<dbReference type="EC" id="6.3.4.15" evidence="3"/>
<evidence type="ECO:0000256" key="2">
    <source>
        <dbReference type="ARBA" id="ARBA00023267"/>
    </source>
</evidence>
<feature type="domain" description="BPL/LPL catalytic" evidence="4">
    <location>
        <begin position="13"/>
        <end position="214"/>
    </location>
</feature>
<evidence type="ECO:0000313" key="6">
    <source>
        <dbReference type="Proteomes" id="UP000298017"/>
    </source>
</evidence>
<name>A0AAX2SF15_KOCRH</name>
<dbReference type="Pfam" id="PF02237">
    <property type="entry name" value="BPL_C"/>
    <property type="match status" value="1"/>
</dbReference>
<dbReference type="Pfam" id="PF03099">
    <property type="entry name" value="BPL_LplA_LipB"/>
    <property type="match status" value="1"/>
</dbReference>
<keyword evidence="6" id="KW-1185">Reference proteome</keyword>
<dbReference type="InterPro" id="IPR004143">
    <property type="entry name" value="BPL_LPL_catalytic"/>
</dbReference>
<dbReference type="CDD" id="cd16442">
    <property type="entry name" value="BPL"/>
    <property type="match status" value="1"/>
</dbReference>
<keyword evidence="2" id="KW-0092">Biotin</keyword>
<evidence type="ECO:0000256" key="1">
    <source>
        <dbReference type="ARBA" id="ARBA00022598"/>
    </source>
</evidence>
<dbReference type="EMBL" id="SPNK01000003">
    <property type="protein sequence ID" value="TFI02215.1"/>
    <property type="molecule type" value="Genomic_DNA"/>
</dbReference>
<accession>A0AAX2SF15</accession>
<dbReference type="Gene3D" id="3.30.930.10">
    <property type="entry name" value="Bira Bifunctional Protein, Domain 2"/>
    <property type="match status" value="1"/>
</dbReference>
<reference evidence="5 6" key="1">
    <citation type="submission" date="2019-03" db="EMBL/GenBank/DDBJ databases">
        <title>Genome Sequencing and Assembly of Various Microbes Isolated from Alder Root Nodule.</title>
        <authorList>
            <person name="Swanson E."/>
            <person name="Sevigny J.L."/>
            <person name="Pesce C."/>
            <person name="Davis I."/>
            <person name="Kleiner V."/>
            <person name="Tisa L."/>
        </authorList>
    </citation>
    <scope>NUCLEOTIDE SEQUENCE [LARGE SCALE GENOMIC DNA]</scope>
    <source>
        <strain evidence="5 6">4R-31</strain>
    </source>
</reference>
<comment type="caution">
    <text evidence="5">The sequence shown here is derived from an EMBL/GenBank/DDBJ whole genome shotgun (WGS) entry which is preliminary data.</text>
</comment>
<dbReference type="PANTHER" id="PTHR12835">
    <property type="entry name" value="BIOTIN PROTEIN LIGASE"/>
    <property type="match status" value="1"/>
</dbReference>
<dbReference type="PROSITE" id="PS51733">
    <property type="entry name" value="BPL_LPL_CATALYTIC"/>
    <property type="match status" value="1"/>
</dbReference>
<gene>
    <name evidence="5" type="ORF">E4P33_03990</name>
</gene>
<dbReference type="SUPFAM" id="SSF55681">
    <property type="entry name" value="Class II aaRS and biotin synthetases"/>
    <property type="match status" value="1"/>
</dbReference>
<dbReference type="Proteomes" id="UP000298017">
    <property type="component" value="Unassembled WGS sequence"/>
</dbReference>
<sequence length="296" mass="31027">MHATEQQPAADYHPSDLQDALRSHGYRSVTVVDTVGSTNTWLSERVAQRAGDQGNGLEAVVTGFQSQGRGRLDRGWITPPGTAVTFSVACTPVDRSGRPWPQELIPWLTLLMAHSITGAVRELTGVPAVVKWPNDVLVRDRKLCGILATMVAPTPGAAPTVVVGAGINVSQRELPVPTATSLALEVQDSDAVPSRAGLLTAVLGRFADTLDRASQDPAGQLGRGGELRSEVEAQLDTLGREVSLQLPGARDPLTATATGLGDSGQLVVRARDGREHEYSAGDVVHVRPAHGGGGPA</sequence>
<dbReference type="Gene3D" id="2.30.30.100">
    <property type="match status" value="1"/>
</dbReference>
<evidence type="ECO:0000313" key="5">
    <source>
        <dbReference type="EMBL" id="TFI02215.1"/>
    </source>
</evidence>
<dbReference type="AlphaFoldDB" id="A0AAX2SF15"/>
<proteinExistence type="predicted"/>
<dbReference type="GO" id="GO:0004077">
    <property type="term" value="F:biotin--[biotin carboxyl-carrier protein] ligase activity"/>
    <property type="evidence" value="ECO:0007669"/>
    <property type="project" value="UniProtKB-EC"/>
</dbReference>
<evidence type="ECO:0000259" key="4">
    <source>
        <dbReference type="PROSITE" id="PS51733"/>
    </source>
</evidence>
<organism evidence="5 6">
    <name type="scientific">Kocuria rhizophila</name>
    <dbReference type="NCBI Taxonomy" id="72000"/>
    <lineage>
        <taxon>Bacteria</taxon>
        <taxon>Bacillati</taxon>
        <taxon>Actinomycetota</taxon>
        <taxon>Actinomycetes</taxon>
        <taxon>Micrococcales</taxon>
        <taxon>Micrococcaceae</taxon>
        <taxon>Kocuria</taxon>
    </lineage>
</organism>
<dbReference type="InterPro" id="IPR003142">
    <property type="entry name" value="BPL_C"/>
</dbReference>